<dbReference type="InterPro" id="IPR005302">
    <property type="entry name" value="MoCF_Sase_C"/>
</dbReference>
<organism evidence="2 3">
    <name type="scientific">Alteribacter lacisalsi</name>
    <dbReference type="NCBI Taxonomy" id="2045244"/>
    <lineage>
        <taxon>Bacteria</taxon>
        <taxon>Bacillati</taxon>
        <taxon>Bacillota</taxon>
        <taxon>Bacilli</taxon>
        <taxon>Bacillales</taxon>
        <taxon>Bacillaceae</taxon>
        <taxon>Alteribacter</taxon>
    </lineage>
</organism>
<evidence type="ECO:0000313" key="2">
    <source>
        <dbReference type="EMBL" id="PYZ96841.1"/>
    </source>
</evidence>
<keyword evidence="3" id="KW-1185">Reference proteome</keyword>
<proteinExistence type="predicted"/>
<dbReference type="AlphaFoldDB" id="A0A2W0H776"/>
<accession>A0A2W0H776</accession>
<reference evidence="2 3" key="1">
    <citation type="submission" date="2017-10" db="EMBL/GenBank/DDBJ databases">
        <title>Bacillus sp. nov., a halophilic bacterium isolated from a Yangshapao Lake.</title>
        <authorList>
            <person name="Wang H."/>
        </authorList>
    </citation>
    <scope>NUCLEOTIDE SEQUENCE [LARGE SCALE GENOMIC DNA]</scope>
    <source>
        <strain evidence="2 3">YSP-3</strain>
    </source>
</reference>
<dbReference type="PANTHER" id="PTHR30212">
    <property type="entry name" value="PROTEIN YIIM"/>
    <property type="match status" value="1"/>
</dbReference>
<dbReference type="Pfam" id="PF03475">
    <property type="entry name" value="YiiM_3-alpha"/>
    <property type="match status" value="1"/>
</dbReference>
<name>A0A2W0H776_9BACI</name>
<dbReference type="SUPFAM" id="SSF50800">
    <property type="entry name" value="PK beta-barrel domain-like"/>
    <property type="match status" value="1"/>
</dbReference>
<dbReference type="InterPro" id="IPR011037">
    <property type="entry name" value="Pyrv_Knase-like_insert_dom_sf"/>
</dbReference>
<dbReference type="Pfam" id="PF03473">
    <property type="entry name" value="MOSC"/>
    <property type="match status" value="1"/>
</dbReference>
<dbReference type="InterPro" id="IPR005163">
    <property type="entry name" value="Tri_helical_YiiM-like"/>
</dbReference>
<comment type="caution">
    <text evidence="2">The sequence shown here is derived from an EMBL/GenBank/DDBJ whole genome shotgun (WGS) entry which is preliminary data.</text>
</comment>
<evidence type="ECO:0000259" key="1">
    <source>
        <dbReference type="PROSITE" id="PS51340"/>
    </source>
</evidence>
<dbReference type="InterPro" id="IPR052353">
    <property type="entry name" value="Benzoxazolinone_Detox_Enz"/>
</dbReference>
<dbReference type="GO" id="GO:0003824">
    <property type="term" value="F:catalytic activity"/>
    <property type="evidence" value="ECO:0007669"/>
    <property type="project" value="InterPro"/>
</dbReference>
<dbReference type="Proteomes" id="UP000248066">
    <property type="component" value="Unassembled WGS sequence"/>
</dbReference>
<dbReference type="EMBL" id="PDOF01000002">
    <property type="protein sequence ID" value="PYZ96841.1"/>
    <property type="molecule type" value="Genomic_DNA"/>
</dbReference>
<protein>
    <recommendedName>
        <fullName evidence="1">MOSC domain-containing protein</fullName>
    </recommendedName>
</protein>
<dbReference type="OrthoDB" id="9786134at2"/>
<dbReference type="PANTHER" id="PTHR30212:SF4">
    <property type="entry name" value="MOSC DOMAIN-CONTAINING PROTEIN"/>
    <property type="match status" value="1"/>
</dbReference>
<dbReference type="GO" id="GO:0030151">
    <property type="term" value="F:molybdenum ion binding"/>
    <property type="evidence" value="ECO:0007669"/>
    <property type="project" value="InterPro"/>
</dbReference>
<sequence>MEQNVRKRCRDLLKGTVHSLNRGTTQVIAGSGEKAVESAIVKKPVEDTVYLSRETLEGDEVADTVHHGGPDKAVCVYAKEHFPYWKEKTGKNFEPGSFGENITVTGLLEDNVCIGDTFEWGEAVVQVSQPRHPCYKLAKRHDIKQLPLFVQESGYSGFYLRVLKEGQVSKSDPLVFKERVTDTSITAVNRLNFQEADNKKGLQALAKLPHLAESWRENVERKLEKLN</sequence>
<dbReference type="GO" id="GO:0030170">
    <property type="term" value="F:pyridoxal phosphate binding"/>
    <property type="evidence" value="ECO:0007669"/>
    <property type="project" value="InterPro"/>
</dbReference>
<gene>
    <name evidence="2" type="ORF">CR205_14270</name>
</gene>
<feature type="domain" description="MOSC" evidence="1">
    <location>
        <begin position="43"/>
        <end position="177"/>
    </location>
</feature>
<dbReference type="Gene3D" id="2.40.33.20">
    <property type="entry name" value="PK beta-barrel domain-like"/>
    <property type="match status" value="1"/>
</dbReference>
<dbReference type="PROSITE" id="PS51340">
    <property type="entry name" value="MOSC"/>
    <property type="match status" value="1"/>
</dbReference>
<evidence type="ECO:0000313" key="3">
    <source>
        <dbReference type="Proteomes" id="UP000248066"/>
    </source>
</evidence>